<sequence length="418" mass="45584">MSHAPHSQPPNTPYRSKPATTTPSSSSTSLSSSLASSTHPLHLPEHAEFAHASPTKALYASRLNHDISSIQAWLEPLFAPRAIPAPLLRWRDEVLAASPPDAHIGIAGVVELGGNEGNADGGKGNGVLEALKALKQANLLADHLRNLVHEARVEELSELERVEEVVERQREEGLPGRVCLDEVWAGLSREGRGALENLAEGAVVMGLNLGVGLQEGGVGDDVDGEGADDTDLMGVFANRILDRVHRNLMLEEQVRQLEMLQGVINAKSSKAQASSKNGSRSGQKLGATSGSSMHDVLDDESERHEAEQIHAQTARFNRDTKQINLKILEYQDRVNGMERQLAALREDSVSLEDVLEGRRRVEQRSNSVKGLEERVGAFVGLPPDLAASRDEVKRAMNELEALKRRREELFGRISSVER</sequence>
<accession>A0ACC3A5A7</accession>
<organism evidence="1 2">
    <name type="scientific">Neophaeococcomyces mojaviensis</name>
    <dbReference type="NCBI Taxonomy" id="3383035"/>
    <lineage>
        <taxon>Eukaryota</taxon>
        <taxon>Fungi</taxon>
        <taxon>Dikarya</taxon>
        <taxon>Ascomycota</taxon>
        <taxon>Pezizomycotina</taxon>
        <taxon>Eurotiomycetes</taxon>
        <taxon>Chaetothyriomycetidae</taxon>
        <taxon>Chaetothyriales</taxon>
        <taxon>Chaetothyriales incertae sedis</taxon>
        <taxon>Neophaeococcomyces</taxon>
    </lineage>
</organism>
<keyword evidence="2" id="KW-1185">Reference proteome</keyword>
<name>A0ACC3A5A7_9EURO</name>
<proteinExistence type="predicted"/>
<dbReference type="EMBL" id="JAPDRQ010000092">
    <property type="protein sequence ID" value="KAJ9655622.1"/>
    <property type="molecule type" value="Genomic_DNA"/>
</dbReference>
<gene>
    <name evidence="1" type="ORF">H2198_005520</name>
</gene>
<evidence type="ECO:0000313" key="1">
    <source>
        <dbReference type="EMBL" id="KAJ9655622.1"/>
    </source>
</evidence>
<evidence type="ECO:0000313" key="2">
    <source>
        <dbReference type="Proteomes" id="UP001172386"/>
    </source>
</evidence>
<dbReference type="Proteomes" id="UP001172386">
    <property type="component" value="Unassembled WGS sequence"/>
</dbReference>
<comment type="caution">
    <text evidence="1">The sequence shown here is derived from an EMBL/GenBank/DDBJ whole genome shotgun (WGS) entry which is preliminary data.</text>
</comment>
<protein>
    <submittedName>
        <fullName evidence="1">Uncharacterized protein</fullName>
    </submittedName>
</protein>
<reference evidence="1" key="1">
    <citation type="submission" date="2022-10" db="EMBL/GenBank/DDBJ databases">
        <title>Culturing micro-colonial fungi from biological soil crusts in the Mojave desert and describing Neophaeococcomyces mojavensis, and introducing the new genera and species Taxawa tesnikishii.</title>
        <authorList>
            <person name="Kurbessoian T."/>
            <person name="Stajich J.E."/>
        </authorList>
    </citation>
    <scope>NUCLEOTIDE SEQUENCE</scope>
    <source>
        <strain evidence="1">JES_112</strain>
    </source>
</reference>